<name>A0A4R5LCU7_9BURK</name>
<accession>A0A4R5LCU7</accession>
<reference evidence="1 2" key="1">
    <citation type="submission" date="2019-03" db="EMBL/GenBank/DDBJ databases">
        <title>Paraburkholderia sp. isolated from native Mimosa gymnas in Guartela State Park, Brazil.</title>
        <authorList>
            <person name="Paulitsch F."/>
            <person name="Hungria M."/>
            <person name="Delamuta J.R.M."/>
            <person name="Ribeiro R.A."/>
            <person name="Dall'Agnol R."/>
            <person name="Silva J.S.B."/>
        </authorList>
    </citation>
    <scope>NUCLEOTIDE SEQUENCE [LARGE SCALE GENOMIC DNA]</scope>
    <source>
        <strain evidence="1 2">CNPSo 3008</strain>
    </source>
</reference>
<protein>
    <submittedName>
        <fullName evidence="1">Uncharacterized protein</fullName>
    </submittedName>
</protein>
<evidence type="ECO:0000313" key="2">
    <source>
        <dbReference type="Proteomes" id="UP000295606"/>
    </source>
</evidence>
<gene>
    <name evidence="1" type="ORF">E1N52_17470</name>
</gene>
<dbReference type="RefSeq" id="WP_133184010.1">
    <property type="nucleotide sequence ID" value="NZ_SMOD01000012.1"/>
</dbReference>
<dbReference type="EMBL" id="SMOD01000012">
    <property type="protein sequence ID" value="TDG07038.1"/>
    <property type="molecule type" value="Genomic_DNA"/>
</dbReference>
<comment type="caution">
    <text evidence="1">The sequence shown here is derived from an EMBL/GenBank/DDBJ whole genome shotgun (WGS) entry which is preliminary data.</text>
</comment>
<dbReference type="AlphaFoldDB" id="A0A4R5LCU7"/>
<proteinExistence type="predicted"/>
<dbReference type="Proteomes" id="UP000295606">
    <property type="component" value="Unassembled WGS sequence"/>
</dbReference>
<organism evidence="1 2">
    <name type="scientific">Paraburkholderia guartelaensis</name>
    <dbReference type="NCBI Taxonomy" id="2546446"/>
    <lineage>
        <taxon>Bacteria</taxon>
        <taxon>Pseudomonadati</taxon>
        <taxon>Pseudomonadota</taxon>
        <taxon>Betaproteobacteria</taxon>
        <taxon>Burkholderiales</taxon>
        <taxon>Burkholderiaceae</taxon>
        <taxon>Paraburkholderia</taxon>
    </lineage>
</organism>
<sequence>MSLGDVQLGARPVSMCEALAAWNLTAPKECIRCARDEVDGFLGRLIVDEAREPQVQHVAGWRRQRYD</sequence>
<evidence type="ECO:0000313" key="1">
    <source>
        <dbReference type="EMBL" id="TDG07038.1"/>
    </source>
</evidence>